<evidence type="ECO:0000256" key="1">
    <source>
        <dbReference type="ARBA" id="ARBA00007074"/>
    </source>
</evidence>
<dbReference type="AlphaFoldDB" id="A0A841LCR6"/>
<keyword evidence="4" id="KW-0788">Thiol protease</keyword>
<evidence type="ECO:0000313" key="6">
    <source>
        <dbReference type="EMBL" id="MBB6226932.1"/>
    </source>
</evidence>
<dbReference type="Gene3D" id="2.30.30.40">
    <property type="entry name" value="SH3 Domains"/>
    <property type="match status" value="1"/>
</dbReference>
<dbReference type="RefSeq" id="WP_184196575.1">
    <property type="nucleotide sequence ID" value="NZ_JACIIV010000007.1"/>
</dbReference>
<sequence>MSLPDVRITGPRPVLDPRIHIARGDLVEIGLAGTVAAGRYTAPLPMVATRPRTPLAAEPDADAPAVSELLHGEPFDAYDMQGDWAFGRTLHDGYTGWVPLAALADPPEEPAPAHIITARSAPVFARPDIKAPVLHHLPLGSRIHAVPSARFLALAGGGHVHKAHVAPHAARSPLAIARLFAEAPYVWGGRTPDGVDCSGLVQSALAALGIPCPRDSDQQRESLGRRIDPADAQAGDIAFFPGHVGLLTAPGSLLHANAHWMRTIEEPLADVLARLGGSEYLLAVNRLPA</sequence>
<dbReference type="InterPro" id="IPR000064">
    <property type="entry name" value="NLP_P60_dom"/>
</dbReference>
<keyword evidence="7" id="KW-1185">Reference proteome</keyword>
<evidence type="ECO:0000256" key="2">
    <source>
        <dbReference type="ARBA" id="ARBA00022670"/>
    </source>
</evidence>
<keyword evidence="2" id="KW-0645">Protease</keyword>
<gene>
    <name evidence="6" type="ORF">FHS79_001094</name>
</gene>
<name>A0A841LCR6_9SPHN</name>
<dbReference type="Gene3D" id="3.90.1720.10">
    <property type="entry name" value="endopeptidase domain like (from Nostoc punctiforme)"/>
    <property type="match status" value="1"/>
</dbReference>
<dbReference type="EMBL" id="JACIIV010000007">
    <property type="protein sequence ID" value="MBB6226932.1"/>
    <property type="molecule type" value="Genomic_DNA"/>
</dbReference>
<evidence type="ECO:0000313" key="7">
    <source>
        <dbReference type="Proteomes" id="UP000538147"/>
    </source>
</evidence>
<dbReference type="SUPFAM" id="SSF54001">
    <property type="entry name" value="Cysteine proteinases"/>
    <property type="match status" value="1"/>
</dbReference>
<dbReference type="GO" id="GO:0008234">
    <property type="term" value="F:cysteine-type peptidase activity"/>
    <property type="evidence" value="ECO:0007669"/>
    <property type="project" value="UniProtKB-KW"/>
</dbReference>
<dbReference type="PROSITE" id="PS51935">
    <property type="entry name" value="NLPC_P60"/>
    <property type="match status" value="1"/>
</dbReference>
<accession>A0A841LCR6</accession>
<organism evidence="6 7">
    <name type="scientific">Polymorphobacter multimanifer</name>
    <dbReference type="NCBI Taxonomy" id="1070431"/>
    <lineage>
        <taxon>Bacteria</taxon>
        <taxon>Pseudomonadati</taxon>
        <taxon>Pseudomonadota</taxon>
        <taxon>Alphaproteobacteria</taxon>
        <taxon>Sphingomonadales</taxon>
        <taxon>Sphingosinicellaceae</taxon>
        <taxon>Polymorphobacter</taxon>
    </lineage>
</organism>
<evidence type="ECO:0000256" key="4">
    <source>
        <dbReference type="ARBA" id="ARBA00022807"/>
    </source>
</evidence>
<dbReference type="Pfam" id="PF18348">
    <property type="entry name" value="SH3_16"/>
    <property type="match status" value="1"/>
</dbReference>
<keyword evidence="3 6" id="KW-0378">Hydrolase</keyword>
<evidence type="ECO:0000256" key="3">
    <source>
        <dbReference type="ARBA" id="ARBA00022801"/>
    </source>
</evidence>
<dbReference type="Proteomes" id="UP000538147">
    <property type="component" value="Unassembled WGS sequence"/>
</dbReference>
<dbReference type="PANTHER" id="PTHR47359:SF3">
    <property type="entry name" value="NLP_P60 DOMAIN-CONTAINING PROTEIN-RELATED"/>
    <property type="match status" value="1"/>
</dbReference>
<feature type="domain" description="NlpC/P60" evidence="5">
    <location>
        <begin position="167"/>
        <end position="288"/>
    </location>
</feature>
<dbReference type="InterPro" id="IPR038765">
    <property type="entry name" value="Papain-like_cys_pep_sf"/>
</dbReference>
<evidence type="ECO:0000259" key="5">
    <source>
        <dbReference type="PROSITE" id="PS51935"/>
    </source>
</evidence>
<dbReference type="PANTHER" id="PTHR47359">
    <property type="entry name" value="PEPTIDOGLYCAN DL-ENDOPEPTIDASE CWLO"/>
    <property type="match status" value="1"/>
</dbReference>
<dbReference type="Pfam" id="PF00877">
    <property type="entry name" value="NLPC_P60"/>
    <property type="match status" value="1"/>
</dbReference>
<comment type="caution">
    <text evidence="6">The sequence shown here is derived from an EMBL/GenBank/DDBJ whole genome shotgun (WGS) entry which is preliminary data.</text>
</comment>
<protein>
    <submittedName>
        <fullName evidence="6">Cell wall-associated NlpC family hydrolase</fullName>
    </submittedName>
</protein>
<dbReference type="GO" id="GO:0006508">
    <property type="term" value="P:proteolysis"/>
    <property type="evidence" value="ECO:0007669"/>
    <property type="project" value="UniProtKB-KW"/>
</dbReference>
<comment type="similarity">
    <text evidence="1">Belongs to the peptidase C40 family.</text>
</comment>
<dbReference type="InterPro" id="IPR051794">
    <property type="entry name" value="PG_Endopeptidase_C40"/>
</dbReference>
<proteinExistence type="inferred from homology"/>
<dbReference type="InterPro" id="IPR041382">
    <property type="entry name" value="SH3_16"/>
</dbReference>
<reference evidence="6 7" key="1">
    <citation type="submission" date="2020-08" db="EMBL/GenBank/DDBJ databases">
        <title>Genomic Encyclopedia of Type Strains, Phase IV (KMG-IV): sequencing the most valuable type-strain genomes for metagenomic binning, comparative biology and taxonomic classification.</title>
        <authorList>
            <person name="Goeker M."/>
        </authorList>
    </citation>
    <scope>NUCLEOTIDE SEQUENCE [LARGE SCALE GENOMIC DNA]</scope>
    <source>
        <strain evidence="6 7">DSM 102189</strain>
    </source>
</reference>